<dbReference type="EMBL" id="JAWQEG010000193">
    <property type="protein sequence ID" value="KAK3893648.1"/>
    <property type="molecule type" value="Genomic_DNA"/>
</dbReference>
<sequence>MPGGRTNSSEVIAERGLIIGMWKVGASVLNISLKVGKITRTIKSAAYKRSGAELPSHQWELKQGSAGGHLIHATTRKTLTISDQILKRSHVEAAKNLLADPDITVRRADKSASFVFMDTKEYYEKMDPILSDTSKFKKITRYPTEALKKKLNKLIKTTNALNGGTKLPKLTGDYGLGYCNGNDKTH</sequence>
<organism evidence="1 2">
    <name type="scientific">Petrolisthes cinctipes</name>
    <name type="common">Flat porcelain crab</name>
    <dbReference type="NCBI Taxonomy" id="88211"/>
    <lineage>
        <taxon>Eukaryota</taxon>
        <taxon>Metazoa</taxon>
        <taxon>Ecdysozoa</taxon>
        <taxon>Arthropoda</taxon>
        <taxon>Crustacea</taxon>
        <taxon>Multicrustacea</taxon>
        <taxon>Malacostraca</taxon>
        <taxon>Eumalacostraca</taxon>
        <taxon>Eucarida</taxon>
        <taxon>Decapoda</taxon>
        <taxon>Pleocyemata</taxon>
        <taxon>Anomura</taxon>
        <taxon>Galatheoidea</taxon>
        <taxon>Porcellanidae</taxon>
        <taxon>Petrolisthes</taxon>
    </lineage>
</organism>
<proteinExistence type="predicted"/>
<accession>A0AAE1L2W2</accession>
<reference evidence="1" key="1">
    <citation type="submission" date="2023-10" db="EMBL/GenBank/DDBJ databases">
        <title>Genome assemblies of two species of porcelain crab, Petrolisthes cinctipes and Petrolisthes manimaculis (Anomura: Porcellanidae).</title>
        <authorList>
            <person name="Angst P."/>
        </authorList>
    </citation>
    <scope>NUCLEOTIDE SEQUENCE</scope>
    <source>
        <strain evidence="1">PB745_01</strain>
        <tissue evidence="1">Gill</tissue>
    </source>
</reference>
<evidence type="ECO:0000313" key="2">
    <source>
        <dbReference type="Proteomes" id="UP001286313"/>
    </source>
</evidence>
<name>A0AAE1L2W2_PETCI</name>
<dbReference type="Proteomes" id="UP001286313">
    <property type="component" value="Unassembled WGS sequence"/>
</dbReference>
<protein>
    <submittedName>
        <fullName evidence="1">Uncharacterized protein</fullName>
    </submittedName>
</protein>
<dbReference type="AlphaFoldDB" id="A0AAE1L2W2"/>
<comment type="caution">
    <text evidence="1">The sequence shown here is derived from an EMBL/GenBank/DDBJ whole genome shotgun (WGS) entry which is preliminary data.</text>
</comment>
<evidence type="ECO:0000313" key="1">
    <source>
        <dbReference type="EMBL" id="KAK3893648.1"/>
    </source>
</evidence>
<keyword evidence="2" id="KW-1185">Reference proteome</keyword>
<gene>
    <name evidence="1" type="ORF">Pcinc_002561</name>
</gene>